<name>A0A9E7ENP9_9LILI</name>
<feature type="region of interest" description="Disordered" evidence="1">
    <location>
        <begin position="1"/>
        <end position="29"/>
    </location>
</feature>
<dbReference type="EMBL" id="CP097503">
    <property type="protein sequence ID" value="URD81004.1"/>
    <property type="molecule type" value="Genomic_DNA"/>
</dbReference>
<keyword evidence="3" id="KW-1185">Reference proteome</keyword>
<protein>
    <submittedName>
        <fullName evidence="2">Uncharacterized protein</fullName>
    </submittedName>
</protein>
<reference evidence="2" key="1">
    <citation type="submission" date="2022-05" db="EMBL/GenBank/DDBJ databases">
        <title>The Musa troglodytarum L. genome provides insights into the mechanism of non-climacteric behaviour and enrichment of carotenoids.</title>
        <authorList>
            <person name="Wang J."/>
        </authorList>
    </citation>
    <scope>NUCLEOTIDE SEQUENCE</scope>
    <source>
        <tissue evidence="2">Leaf</tissue>
    </source>
</reference>
<accession>A0A9E7ENP9</accession>
<proteinExistence type="predicted"/>
<gene>
    <name evidence="2" type="ORF">MUK42_20207</name>
</gene>
<feature type="compositionally biased region" description="Basic and acidic residues" evidence="1">
    <location>
        <begin position="1"/>
        <end position="18"/>
    </location>
</feature>
<evidence type="ECO:0000313" key="2">
    <source>
        <dbReference type="EMBL" id="URD81004.1"/>
    </source>
</evidence>
<evidence type="ECO:0000313" key="3">
    <source>
        <dbReference type="Proteomes" id="UP001055439"/>
    </source>
</evidence>
<organism evidence="2 3">
    <name type="scientific">Musa troglodytarum</name>
    <name type="common">fe'i banana</name>
    <dbReference type="NCBI Taxonomy" id="320322"/>
    <lineage>
        <taxon>Eukaryota</taxon>
        <taxon>Viridiplantae</taxon>
        <taxon>Streptophyta</taxon>
        <taxon>Embryophyta</taxon>
        <taxon>Tracheophyta</taxon>
        <taxon>Spermatophyta</taxon>
        <taxon>Magnoliopsida</taxon>
        <taxon>Liliopsida</taxon>
        <taxon>Zingiberales</taxon>
        <taxon>Musaceae</taxon>
        <taxon>Musa</taxon>
    </lineage>
</organism>
<dbReference type="Proteomes" id="UP001055439">
    <property type="component" value="Chromosome 10"/>
</dbReference>
<sequence>MGERRSASLRCRSPDPAHRQGGHRNSCNHPSTLLRSVESHDSMDFCTGRTFALPISYNYTFFLQMQTGHLCSPPITPPLILRRIPFTHQTTRAFDHLQSPQVVIIEIKSEYQSTLPLKVVTLEAKSTNPFFRVGIILSLHLHRKEFRGPSQEDSLRGLLCRAGRLKGSERRLKLFLIKRSKDKVSFVPKQTGRKKWGAGRQTWETRGEVRTILSPLFFPRCARPKRPVGAARWSPAGQRLFADQT</sequence>
<dbReference type="AlphaFoldDB" id="A0A9E7ENP9"/>
<evidence type="ECO:0000256" key="1">
    <source>
        <dbReference type="SAM" id="MobiDB-lite"/>
    </source>
</evidence>